<sequence length="782" mass="83470">MDREGTYEAHDGKQPPTPVSTPAAPPMPRRPPGSGASPVAEWLATARPEAEPGVWRFGYRPRGPQQDDRELKRRLVRGMVIPTVLGLVLWSLLQNGSFPYLWMPVKVFTPAEWWYAGSISPQGWQGQHALIVYGGAVFGLLVWAVVRLSTWSEAVRYFVRARPQPSRALIAAVAAVGVLALVWPGVFGLGLEPVPVVTPVLSLVALLAGRSVFTSTPVVTYVVYTSITLAVLWPFARIGGWRSALRKSPTAPPPPRPATAPTSAHWPQLRAAGQDKAADLLAAELRDGRMNDVDCARVTRAWDAAGSDPGKRAAFADTVARHGAAAWAHPSGSRDLPARSATHDLLVDQVRIGRFAQDERNPYAVRGIQAALEPKVLGTSLLAVGPSGAGKTRQLMRPVAEGLALQALTGRAAVVAVCAAGTPLGPDDAYDVVVRPGDPASPYALDLYAGCADPDEAAAFLAEALVGDLESADTRRSATALAQLLGPYRAVHGHFPSVRVLRELLEGEPAALSALRAELGDTARHAGMRRELDARVRQSGTPGDPCPALAERLALVDRPAFAGSFGGDEGAPFSVSAVAHHPLRVRVDLPEPRHEEASRFLARLLLAQFSHVVRDRAGRPHFACLVLDDAARTLTAGSVPAIRRLRSLHAGVVLGLRTVGEVPEPLQDPLYAAVGCRMAFSGVTTWDGRPFAAAWGTERVETREVAQHTVYADQPMARALHALRRLVTGRAVTTDAVTVRQVERERWSASDLAQNVPPGHAVLSLATVDGASAPPLLVDLRG</sequence>
<keyword evidence="2" id="KW-0812">Transmembrane</keyword>
<gene>
    <name evidence="3" type="ORF">QIS99_19395</name>
</gene>
<dbReference type="SUPFAM" id="SSF52540">
    <property type="entry name" value="P-loop containing nucleoside triphosphate hydrolases"/>
    <property type="match status" value="1"/>
</dbReference>
<feature type="transmembrane region" description="Helical" evidence="2">
    <location>
        <begin position="75"/>
        <end position="93"/>
    </location>
</feature>
<keyword evidence="2" id="KW-1133">Transmembrane helix</keyword>
<keyword evidence="2" id="KW-0472">Membrane</keyword>
<keyword evidence="4" id="KW-1185">Reference proteome</keyword>
<feature type="transmembrane region" description="Helical" evidence="2">
    <location>
        <begin position="169"/>
        <end position="190"/>
    </location>
</feature>
<evidence type="ECO:0000256" key="2">
    <source>
        <dbReference type="SAM" id="Phobius"/>
    </source>
</evidence>
<feature type="region of interest" description="Disordered" evidence="1">
    <location>
        <begin position="1"/>
        <end position="43"/>
    </location>
</feature>
<feature type="transmembrane region" description="Helical" evidence="2">
    <location>
        <begin position="218"/>
        <end position="236"/>
    </location>
</feature>
<organism evidence="3 4">
    <name type="scientific">Streptomyces solicavernae</name>
    <dbReference type="NCBI Taxonomy" id="3043614"/>
    <lineage>
        <taxon>Bacteria</taxon>
        <taxon>Bacillati</taxon>
        <taxon>Actinomycetota</taxon>
        <taxon>Actinomycetes</taxon>
        <taxon>Kitasatosporales</taxon>
        <taxon>Streptomycetaceae</taxon>
        <taxon>Streptomyces</taxon>
    </lineage>
</organism>
<reference evidence="3 4" key="1">
    <citation type="submission" date="2023-05" db="EMBL/GenBank/DDBJ databases">
        <title>Draft genome sequence of Streptomyces sp. B-S-A8 isolated from a cave soil in Thailand.</title>
        <authorList>
            <person name="Chamroensaksri N."/>
            <person name="Muangham S."/>
        </authorList>
    </citation>
    <scope>NUCLEOTIDE SEQUENCE [LARGE SCALE GENOMIC DNA]</scope>
    <source>
        <strain evidence="3 4">B-S-A8</strain>
    </source>
</reference>
<evidence type="ECO:0000313" key="4">
    <source>
        <dbReference type="Proteomes" id="UP001224661"/>
    </source>
</evidence>
<dbReference type="RefSeq" id="WP_282514812.1">
    <property type="nucleotide sequence ID" value="NZ_JASCIR010000016.1"/>
</dbReference>
<name>A0ABT6RV82_9ACTN</name>
<feature type="transmembrane region" description="Helical" evidence="2">
    <location>
        <begin position="130"/>
        <end position="148"/>
    </location>
</feature>
<feature type="transmembrane region" description="Helical" evidence="2">
    <location>
        <begin position="196"/>
        <end position="213"/>
    </location>
</feature>
<dbReference type="Proteomes" id="UP001224661">
    <property type="component" value="Unassembled WGS sequence"/>
</dbReference>
<dbReference type="EMBL" id="JASCIR010000016">
    <property type="protein sequence ID" value="MDI3388353.1"/>
    <property type="molecule type" value="Genomic_DNA"/>
</dbReference>
<comment type="caution">
    <text evidence="3">The sequence shown here is derived from an EMBL/GenBank/DDBJ whole genome shotgun (WGS) entry which is preliminary data.</text>
</comment>
<evidence type="ECO:0000256" key="1">
    <source>
        <dbReference type="SAM" id="MobiDB-lite"/>
    </source>
</evidence>
<proteinExistence type="predicted"/>
<feature type="region of interest" description="Disordered" evidence="1">
    <location>
        <begin position="246"/>
        <end position="265"/>
    </location>
</feature>
<dbReference type="InterPro" id="IPR027417">
    <property type="entry name" value="P-loop_NTPase"/>
</dbReference>
<feature type="compositionally biased region" description="Basic and acidic residues" evidence="1">
    <location>
        <begin position="1"/>
        <end position="13"/>
    </location>
</feature>
<accession>A0ABT6RV82</accession>
<feature type="compositionally biased region" description="Pro residues" evidence="1">
    <location>
        <begin position="15"/>
        <end position="31"/>
    </location>
</feature>
<protein>
    <submittedName>
        <fullName evidence="3">ATP/GTP-binding protein</fullName>
    </submittedName>
</protein>
<evidence type="ECO:0000313" key="3">
    <source>
        <dbReference type="EMBL" id="MDI3388353.1"/>
    </source>
</evidence>